<name>A0A6A5Z5I6_9PLEO</name>
<keyword evidence="4" id="KW-0539">Nucleus</keyword>
<dbReference type="Gene3D" id="4.10.240.10">
    <property type="entry name" value="Zn(2)-C6 fungal-type DNA-binding domain"/>
    <property type="match status" value="1"/>
</dbReference>
<evidence type="ECO:0000256" key="4">
    <source>
        <dbReference type="ARBA" id="ARBA00023242"/>
    </source>
</evidence>
<dbReference type="AlphaFoldDB" id="A0A6A5Z5I6"/>
<dbReference type="InterPro" id="IPR036864">
    <property type="entry name" value="Zn2-C6_fun-type_DNA-bd_sf"/>
</dbReference>
<feature type="domain" description="Zn(2)-C6 fungal-type" evidence="6">
    <location>
        <begin position="17"/>
        <end position="46"/>
    </location>
</feature>
<dbReference type="PANTHER" id="PTHR46910">
    <property type="entry name" value="TRANSCRIPTION FACTOR PDR1"/>
    <property type="match status" value="1"/>
</dbReference>
<dbReference type="Pfam" id="PF00172">
    <property type="entry name" value="Zn_clus"/>
    <property type="match status" value="1"/>
</dbReference>
<dbReference type="Pfam" id="PF04082">
    <property type="entry name" value="Fungal_trans"/>
    <property type="match status" value="1"/>
</dbReference>
<dbReference type="SMART" id="SM00066">
    <property type="entry name" value="GAL4"/>
    <property type="match status" value="1"/>
</dbReference>
<gene>
    <name evidence="7" type="ORF">BDV96DRAFT_114419</name>
</gene>
<evidence type="ECO:0000256" key="3">
    <source>
        <dbReference type="ARBA" id="ARBA00023125"/>
    </source>
</evidence>
<protein>
    <recommendedName>
        <fullName evidence="6">Zn(2)-C6 fungal-type domain-containing protein</fullName>
    </recommendedName>
</protein>
<evidence type="ECO:0000256" key="5">
    <source>
        <dbReference type="SAM" id="MobiDB-lite"/>
    </source>
</evidence>
<accession>A0A6A5Z5I6</accession>
<dbReference type="Proteomes" id="UP000799770">
    <property type="component" value="Unassembled WGS sequence"/>
</dbReference>
<evidence type="ECO:0000259" key="6">
    <source>
        <dbReference type="PROSITE" id="PS50048"/>
    </source>
</evidence>
<feature type="region of interest" description="Disordered" evidence="5">
    <location>
        <begin position="50"/>
        <end position="83"/>
    </location>
</feature>
<dbReference type="PROSITE" id="PS50048">
    <property type="entry name" value="ZN2_CY6_FUNGAL_2"/>
    <property type="match status" value="1"/>
</dbReference>
<dbReference type="SMART" id="SM00906">
    <property type="entry name" value="Fungal_trans"/>
    <property type="match status" value="1"/>
</dbReference>
<feature type="region of interest" description="Disordered" evidence="5">
    <location>
        <begin position="583"/>
        <end position="606"/>
    </location>
</feature>
<proteinExistence type="predicted"/>
<dbReference type="InterPro" id="IPR050987">
    <property type="entry name" value="AtrR-like"/>
</dbReference>
<dbReference type="GO" id="GO:0003677">
    <property type="term" value="F:DNA binding"/>
    <property type="evidence" value="ECO:0007669"/>
    <property type="project" value="UniProtKB-KW"/>
</dbReference>
<feature type="compositionally biased region" description="Polar residues" evidence="5">
    <location>
        <begin position="64"/>
        <end position="75"/>
    </location>
</feature>
<dbReference type="SUPFAM" id="SSF57701">
    <property type="entry name" value="Zn2/Cys6 DNA-binding domain"/>
    <property type="match status" value="1"/>
</dbReference>
<sequence length="691" mass="77571">MRATSNAGSRGKNISKACEACRRRKQKCDGEDPCSICRRRSLTCSYRDVTRSRGLRGKAPERANSGSDNGQSTQTVDDRNVSSRLSEADMEHLKTALPRDHIINTLRATRSAKDTPSSVSQLSYGPSSNFSILRHFKAHLEPGDELPVNSPGSLELRQDGTQSIDLFKFQERAFGNDLLLQDDATFLSSDLATTFLDTYLRTTYYQFPMVSTDTLRSYLARLYEANPTNVLASSEKAFLLAVLTAGAITKDHDWRMALFAKAMKEVDKIRYEISLPAIQTEILLAHCEFIGGSLQRGYQILGGAVRKAIAAGLHKSSPAWVRRQGDSSEATALFWLVYCYETFMCFTFGWPPSIHREDIDAPLPEYATFTRALFDMSEIIQQVHRMYMNREVTIKHDLKAAYHILKKLQSWARTVNRDFEISISKSIQHTEGEKLIHQITLSYHYFYTVCLTFRPFLLLSLEIGRENAERSEFSQSILVKINATLPDACERCIDAARCMIGLCQSVYTLYSEAEGVSYHELFLETACFVLIAATLRDKTSYSSNASFIRTGITCLRKTSRSKRREELITAVEQLLAGTEKLATNAPSPKASPTSHALTQSETSSQIQPLPAHISTLQYDQGFIRPSSLPNDVEAQPGDGIWELGQAEQTLQILDQMPDTAWPYMDWNLNMSNLDVDLFNSYIANPIGGDDV</sequence>
<dbReference type="EMBL" id="ML977327">
    <property type="protein sequence ID" value="KAF2113581.1"/>
    <property type="molecule type" value="Genomic_DNA"/>
</dbReference>
<dbReference type="OrthoDB" id="5296287at2759"/>
<dbReference type="CDD" id="cd12148">
    <property type="entry name" value="fungal_TF_MHR"/>
    <property type="match status" value="1"/>
</dbReference>
<reference evidence="7" key="1">
    <citation type="journal article" date="2020" name="Stud. Mycol.">
        <title>101 Dothideomycetes genomes: a test case for predicting lifestyles and emergence of pathogens.</title>
        <authorList>
            <person name="Haridas S."/>
            <person name="Albert R."/>
            <person name="Binder M."/>
            <person name="Bloem J."/>
            <person name="Labutti K."/>
            <person name="Salamov A."/>
            <person name="Andreopoulos B."/>
            <person name="Baker S."/>
            <person name="Barry K."/>
            <person name="Bills G."/>
            <person name="Bluhm B."/>
            <person name="Cannon C."/>
            <person name="Castanera R."/>
            <person name="Culley D."/>
            <person name="Daum C."/>
            <person name="Ezra D."/>
            <person name="Gonzalez J."/>
            <person name="Henrissat B."/>
            <person name="Kuo A."/>
            <person name="Liang C."/>
            <person name="Lipzen A."/>
            <person name="Lutzoni F."/>
            <person name="Magnuson J."/>
            <person name="Mondo S."/>
            <person name="Nolan M."/>
            <person name="Ohm R."/>
            <person name="Pangilinan J."/>
            <person name="Park H.-J."/>
            <person name="Ramirez L."/>
            <person name="Alfaro M."/>
            <person name="Sun H."/>
            <person name="Tritt A."/>
            <person name="Yoshinaga Y."/>
            <person name="Zwiers L.-H."/>
            <person name="Turgeon B."/>
            <person name="Goodwin S."/>
            <person name="Spatafora J."/>
            <person name="Crous P."/>
            <person name="Grigoriev I."/>
        </authorList>
    </citation>
    <scope>NUCLEOTIDE SEQUENCE</scope>
    <source>
        <strain evidence="7">CBS 627.86</strain>
    </source>
</reference>
<feature type="compositionally biased region" description="Polar residues" evidence="5">
    <location>
        <begin position="584"/>
        <end position="606"/>
    </location>
</feature>
<evidence type="ECO:0000313" key="8">
    <source>
        <dbReference type="Proteomes" id="UP000799770"/>
    </source>
</evidence>
<dbReference type="GO" id="GO:0008270">
    <property type="term" value="F:zinc ion binding"/>
    <property type="evidence" value="ECO:0007669"/>
    <property type="project" value="InterPro"/>
</dbReference>
<dbReference type="PROSITE" id="PS00463">
    <property type="entry name" value="ZN2_CY6_FUNGAL_1"/>
    <property type="match status" value="1"/>
</dbReference>
<comment type="subcellular location">
    <subcellularLocation>
        <location evidence="1">Nucleus</location>
    </subcellularLocation>
</comment>
<organism evidence="7 8">
    <name type="scientific">Lophiotrema nucula</name>
    <dbReference type="NCBI Taxonomy" id="690887"/>
    <lineage>
        <taxon>Eukaryota</taxon>
        <taxon>Fungi</taxon>
        <taxon>Dikarya</taxon>
        <taxon>Ascomycota</taxon>
        <taxon>Pezizomycotina</taxon>
        <taxon>Dothideomycetes</taxon>
        <taxon>Pleosporomycetidae</taxon>
        <taxon>Pleosporales</taxon>
        <taxon>Lophiotremataceae</taxon>
        <taxon>Lophiotrema</taxon>
    </lineage>
</organism>
<dbReference type="InterPro" id="IPR007219">
    <property type="entry name" value="XnlR_reg_dom"/>
</dbReference>
<dbReference type="GO" id="GO:0006351">
    <property type="term" value="P:DNA-templated transcription"/>
    <property type="evidence" value="ECO:0007669"/>
    <property type="project" value="InterPro"/>
</dbReference>
<evidence type="ECO:0000256" key="1">
    <source>
        <dbReference type="ARBA" id="ARBA00004123"/>
    </source>
</evidence>
<keyword evidence="3" id="KW-0238">DNA-binding</keyword>
<dbReference type="CDD" id="cd00067">
    <property type="entry name" value="GAL4"/>
    <property type="match status" value="1"/>
</dbReference>
<evidence type="ECO:0000256" key="2">
    <source>
        <dbReference type="ARBA" id="ARBA00022723"/>
    </source>
</evidence>
<evidence type="ECO:0000313" key="7">
    <source>
        <dbReference type="EMBL" id="KAF2113581.1"/>
    </source>
</evidence>
<dbReference type="GO" id="GO:0000981">
    <property type="term" value="F:DNA-binding transcription factor activity, RNA polymerase II-specific"/>
    <property type="evidence" value="ECO:0007669"/>
    <property type="project" value="InterPro"/>
</dbReference>
<dbReference type="PANTHER" id="PTHR46910:SF3">
    <property type="entry name" value="HALOTOLERANCE PROTEIN 9-RELATED"/>
    <property type="match status" value="1"/>
</dbReference>
<dbReference type="GO" id="GO:0005634">
    <property type="term" value="C:nucleus"/>
    <property type="evidence" value="ECO:0007669"/>
    <property type="project" value="UniProtKB-SubCell"/>
</dbReference>
<keyword evidence="2" id="KW-0479">Metal-binding</keyword>
<dbReference type="InterPro" id="IPR001138">
    <property type="entry name" value="Zn2Cys6_DnaBD"/>
</dbReference>
<keyword evidence="8" id="KW-1185">Reference proteome</keyword>